<evidence type="ECO:0000313" key="4">
    <source>
        <dbReference type="Proteomes" id="UP000729402"/>
    </source>
</evidence>
<protein>
    <submittedName>
        <fullName evidence="3">Uncharacterized protein</fullName>
    </submittedName>
</protein>
<organism evidence="3 4">
    <name type="scientific">Zizania palustris</name>
    <name type="common">Northern wild rice</name>
    <dbReference type="NCBI Taxonomy" id="103762"/>
    <lineage>
        <taxon>Eukaryota</taxon>
        <taxon>Viridiplantae</taxon>
        <taxon>Streptophyta</taxon>
        <taxon>Embryophyta</taxon>
        <taxon>Tracheophyta</taxon>
        <taxon>Spermatophyta</taxon>
        <taxon>Magnoliopsida</taxon>
        <taxon>Liliopsida</taxon>
        <taxon>Poales</taxon>
        <taxon>Poaceae</taxon>
        <taxon>BOP clade</taxon>
        <taxon>Oryzoideae</taxon>
        <taxon>Oryzeae</taxon>
        <taxon>Zizaniinae</taxon>
        <taxon>Zizania</taxon>
    </lineage>
</organism>
<keyword evidence="4" id="KW-1185">Reference proteome</keyword>
<evidence type="ECO:0000313" key="3">
    <source>
        <dbReference type="EMBL" id="KAG8095219.1"/>
    </source>
</evidence>
<proteinExistence type="predicted"/>
<feature type="domain" description="F-box" evidence="1">
    <location>
        <begin position="49"/>
        <end position="79"/>
    </location>
</feature>
<dbReference type="Pfam" id="PF00646">
    <property type="entry name" value="F-box"/>
    <property type="match status" value="1"/>
</dbReference>
<reference evidence="3" key="1">
    <citation type="journal article" date="2021" name="bioRxiv">
        <title>Whole Genome Assembly and Annotation of Northern Wild Rice, Zizania palustris L., Supports a Whole Genome Duplication in the Zizania Genus.</title>
        <authorList>
            <person name="Haas M."/>
            <person name="Kono T."/>
            <person name="Macchietto M."/>
            <person name="Millas R."/>
            <person name="McGilp L."/>
            <person name="Shao M."/>
            <person name="Duquette J."/>
            <person name="Hirsch C.N."/>
            <person name="Kimball J."/>
        </authorList>
    </citation>
    <scope>NUCLEOTIDE SEQUENCE</scope>
    <source>
        <tissue evidence="3">Fresh leaf tissue</tissue>
    </source>
</reference>
<dbReference type="EMBL" id="JAAALK010000080">
    <property type="protein sequence ID" value="KAG8095219.1"/>
    <property type="molecule type" value="Genomic_DNA"/>
</dbReference>
<evidence type="ECO:0000259" key="2">
    <source>
        <dbReference type="Pfam" id="PF03478"/>
    </source>
</evidence>
<dbReference type="OrthoDB" id="692376at2759"/>
<accession>A0A8J6BTR6</accession>
<dbReference type="AlphaFoldDB" id="A0A8J6BTR6"/>
<dbReference type="InterPro" id="IPR001810">
    <property type="entry name" value="F-box_dom"/>
</dbReference>
<evidence type="ECO:0000259" key="1">
    <source>
        <dbReference type="Pfam" id="PF00646"/>
    </source>
</evidence>
<sequence>MRWLPDAPHPRCDWLGHLAAFSFGPLASGWVKDRARVVLVSLHGADPADLPRDLLESVLDHLPVPDHLRFPSVYTTWQAADATSATACFWAMQSPWLMLPINPTARRYGPIRGVDARPLEARFLSLSDGRAYVIPRPAPAVSDHICVGSSDDWLVTADATSMLHLLNALTGAQVQLPSVTTLPFIDASSDAEGRVVSYGLRVGNNLVIRLVLSECGQVMSVWFGAGNKQKIA</sequence>
<name>A0A8J6BTR6_ZIZPA</name>
<dbReference type="PANTHER" id="PTHR44586">
    <property type="entry name" value="F-BOX DOMAIN CONTAINING PROTEIN, EXPRESSED"/>
    <property type="match status" value="1"/>
</dbReference>
<feature type="domain" description="KIB1-4 beta-propeller" evidence="2">
    <location>
        <begin position="123"/>
        <end position="213"/>
    </location>
</feature>
<dbReference type="Proteomes" id="UP000729402">
    <property type="component" value="Unassembled WGS sequence"/>
</dbReference>
<reference evidence="3" key="2">
    <citation type="submission" date="2021-02" db="EMBL/GenBank/DDBJ databases">
        <authorList>
            <person name="Kimball J.A."/>
            <person name="Haas M.W."/>
            <person name="Macchietto M."/>
            <person name="Kono T."/>
            <person name="Duquette J."/>
            <person name="Shao M."/>
        </authorList>
    </citation>
    <scope>NUCLEOTIDE SEQUENCE</scope>
    <source>
        <tissue evidence="3">Fresh leaf tissue</tissue>
    </source>
</reference>
<dbReference type="InterPro" id="IPR005174">
    <property type="entry name" value="KIB1-4_b-propeller"/>
</dbReference>
<dbReference type="PANTHER" id="PTHR44586:SF25">
    <property type="entry name" value="(WILD MALAYSIAN BANANA) HYPOTHETICAL PROTEIN"/>
    <property type="match status" value="1"/>
</dbReference>
<gene>
    <name evidence="3" type="ORF">GUJ93_ZPchr0012g21451</name>
</gene>
<comment type="caution">
    <text evidence="3">The sequence shown here is derived from an EMBL/GenBank/DDBJ whole genome shotgun (WGS) entry which is preliminary data.</text>
</comment>
<dbReference type="Pfam" id="PF03478">
    <property type="entry name" value="Beta-prop_KIB1-4"/>
    <property type="match status" value="1"/>
</dbReference>